<dbReference type="Gene3D" id="3.30.420.10">
    <property type="entry name" value="Ribonuclease H-like superfamily/Ribonuclease H"/>
    <property type="match status" value="1"/>
</dbReference>
<dbReference type="Proteomes" id="UP000499080">
    <property type="component" value="Unassembled WGS sequence"/>
</dbReference>
<dbReference type="AlphaFoldDB" id="A0A4Y2Q6J1"/>
<comment type="caution">
    <text evidence="1">The sequence shown here is derived from an EMBL/GenBank/DDBJ whole genome shotgun (WGS) entry which is preliminary data.</text>
</comment>
<organism evidence="1 2">
    <name type="scientific">Araneus ventricosus</name>
    <name type="common">Orbweaver spider</name>
    <name type="synonym">Epeira ventricosa</name>
    <dbReference type="NCBI Taxonomy" id="182803"/>
    <lineage>
        <taxon>Eukaryota</taxon>
        <taxon>Metazoa</taxon>
        <taxon>Ecdysozoa</taxon>
        <taxon>Arthropoda</taxon>
        <taxon>Chelicerata</taxon>
        <taxon>Arachnida</taxon>
        <taxon>Araneae</taxon>
        <taxon>Araneomorphae</taxon>
        <taxon>Entelegynae</taxon>
        <taxon>Araneoidea</taxon>
        <taxon>Araneidae</taxon>
        <taxon>Araneus</taxon>
    </lineage>
</organism>
<name>A0A4Y2Q6J1_ARAVE</name>
<dbReference type="InterPro" id="IPR001888">
    <property type="entry name" value="Transposase_1"/>
</dbReference>
<dbReference type="Pfam" id="PF01359">
    <property type="entry name" value="Transposase_1"/>
    <property type="match status" value="1"/>
</dbReference>
<evidence type="ECO:0000313" key="1">
    <source>
        <dbReference type="EMBL" id="GBN59758.1"/>
    </source>
</evidence>
<dbReference type="GO" id="GO:0003676">
    <property type="term" value="F:nucleic acid binding"/>
    <property type="evidence" value="ECO:0007669"/>
    <property type="project" value="InterPro"/>
</dbReference>
<dbReference type="InterPro" id="IPR036397">
    <property type="entry name" value="RNaseH_sf"/>
</dbReference>
<accession>A0A4Y2Q6J1</accession>
<protein>
    <submittedName>
        <fullName evidence="1">Uncharacterized protein</fullName>
    </submittedName>
</protein>
<evidence type="ECO:0000313" key="2">
    <source>
        <dbReference type="Proteomes" id="UP000499080"/>
    </source>
</evidence>
<reference evidence="1 2" key="1">
    <citation type="journal article" date="2019" name="Sci. Rep.">
        <title>Orb-weaving spider Araneus ventricosus genome elucidates the spidroin gene catalogue.</title>
        <authorList>
            <person name="Kono N."/>
            <person name="Nakamura H."/>
            <person name="Ohtoshi R."/>
            <person name="Moran D.A.P."/>
            <person name="Shinohara A."/>
            <person name="Yoshida Y."/>
            <person name="Fujiwara M."/>
            <person name="Mori M."/>
            <person name="Tomita M."/>
            <person name="Arakawa K."/>
        </authorList>
    </citation>
    <scope>NUCLEOTIDE SEQUENCE [LARGE SCALE GENOMIC DNA]</scope>
</reference>
<gene>
    <name evidence="1" type="ORF">AVEN_217770_1</name>
</gene>
<dbReference type="EMBL" id="BGPR01013229">
    <property type="protein sequence ID" value="GBN59758.1"/>
    <property type="molecule type" value="Genomic_DNA"/>
</dbReference>
<keyword evidence="2" id="KW-1185">Reference proteome</keyword>
<proteinExistence type="predicted"/>
<sequence>MCSSLCEIIKTSEYGVETPWISDEEKFKTGPSAGKIMLTIFADTHRPIIVEFRKKEITISSASYSEMLEKKPKPAICSKRRGLLSKKVLYLHDNY</sequence>